<evidence type="ECO:0000256" key="6">
    <source>
        <dbReference type="SAM" id="Phobius"/>
    </source>
</evidence>
<keyword evidence="6" id="KW-0812">Transmembrane</keyword>
<dbReference type="SUPFAM" id="SSF58113">
    <property type="entry name" value="Apolipoprotein A-I"/>
    <property type="match status" value="1"/>
</dbReference>
<dbReference type="RefSeq" id="WP_369715884.1">
    <property type="nucleotide sequence ID" value="NZ_CP165647.1"/>
</dbReference>
<dbReference type="GO" id="GO:0006310">
    <property type="term" value="P:DNA recombination"/>
    <property type="evidence" value="ECO:0007669"/>
    <property type="project" value="UniProtKB-KW"/>
</dbReference>
<dbReference type="AlphaFoldDB" id="A0AB39V4J0"/>
<evidence type="ECO:0000256" key="2">
    <source>
        <dbReference type="ARBA" id="ARBA00009840"/>
    </source>
</evidence>
<reference evidence="7" key="1">
    <citation type="submission" date="2024-07" db="EMBL/GenBank/DDBJ databases">
        <authorList>
            <person name="Li X.-J."/>
            <person name="Wang X."/>
        </authorList>
    </citation>
    <scope>NUCLEOTIDE SEQUENCE</scope>
    <source>
        <strain evidence="7">HSP-536</strain>
    </source>
</reference>
<evidence type="ECO:0000256" key="5">
    <source>
        <dbReference type="SAM" id="Coils"/>
    </source>
</evidence>
<evidence type="ECO:0000313" key="7">
    <source>
        <dbReference type="EMBL" id="XDU62217.1"/>
    </source>
</evidence>
<gene>
    <name evidence="7" type="ORF">AB8B28_11435</name>
</gene>
<dbReference type="InterPro" id="IPR003798">
    <property type="entry name" value="DNA_recombination_RmuC"/>
</dbReference>
<proteinExistence type="inferred from homology"/>
<keyword evidence="3 5" id="KW-0175">Coiled coil</keyword>
<keyword evidence="4" id="KW-0233">DNA recombination</keyword>
<dbReference type="EMBL" id="CP165647">
    <property type="protein sequence ID" value="XDU62217.1"/>
    <property type="molecule type" value="Genomic_DNA"/>
</dbReference>
<evidence type="ECO:0000256" key="4">
    <source>
        <dbReference type="ARBA" id="ARBA00023172"/>
    </source>
</evidence>
<sequence length="478" mass="55242">MSLAIIITVINIVTVAATLFLINKKNQEKEEKALLNQLNENNKQNFEENRKKFDEIEKNINLSTKNNLLEGMGNLGTTLSENNEKLLLRFNEFGQNLSGTMNENNQLLSKNNIENNQLLTSSMNNNIQKLSVRLNENNIDLTNVMNENNQNLTKNINEFKDGLTQNLNENFEKLSQKVENKLDLMNMKVEERLSKGFEETTKTFGNVLERLSKIDEAQKKIETLSSNVVSLQDILTDKKSRGIFGEVQLYQILSSVFGEKNDKLYQKQYKLSNGTIADSIIFTPEPLGNIAIDSKFPLENYRRMYSSELSQPERENAKKDFSNDLKKHIDAISSKYIIKNETSEQAIMFLPAEAIFAEINAYHTDIIEHAYKKNVRIASPTTLISVLTVIQVMMINLERDRYANIIQQELEKLNVEFTRYRTRWDNLQKNIEKVSKDVKEINTTSNKITKRFTEISNVKFEEKNENNNIKNLKILVEE</sequence>
<evidence type="ECO:0000256" key="3">
    <source>
        <dbReference type="ARBA" id="ARBA00023054"/>
    </source>
</evidence>
<feature type="coiled-coil region" evidence="5">
    <location>
        <begin position="21"/>
        <end position="59"/>
    </location>
</feature>
<feature type="transmembrane region" description="Helical" evidence="6">
    <location>
        <begin position="6"/>
        <end position="22"/>
    </location>
</feature>
<protein>
    <submittedName>
        <fullName evidence="7">DNA recombination protein RmuC</fullName>
    </submittedName>
</protein>
<comment type="function">
    <text evidence="1">Involved in DNA recombination.</text>
</comment>
<dbReference type="PANTHER" id="PTHR30563">
    <property type="entry name" value="DNA RECOMBINATION PROTEIN RMUC"/>
    <property type="match status" value="1"/>
</dbReference>
<organism evidence="7">
    <name type="scientific">Leptotrichia alba</name>
    <dbReference type="NCBI Taxonomy" id="3239304"/>
    <lineage>
        <taxon>Bacteria</taxon>
        <taxon>Fusobacteriati</taxon>
        <taxon>Fusobacteriota</taxon>
        <taxon>Fusobacteriia</taxon>
        <taxon>Fusobacteriales</taxon>
        <taxon>Leptotrichiaceae</taxon>
        <taxon>Leptotrichia</taxon>
    </lineage>
</organism>
<keyword evidence="6" id="KW-1133">Transmembrane helix</keyword>
<comment type="similarity">
    <text evidence="2">Belongs to the RmuC family.</text>
</comment>
<dbReference type="Pfam" id="PF02646">
    <property type="entry name" value="RmuC"/>
    <property type="match status" value="1"/>
</dbReference>
<accession>A0AB39V4J0</accession>
<evidence type="ECO:0000256" key="1">
    <source>
        <dbReference type="ARBA" id="ARBA00003416"/>
    </source>
</evidence>
<name>A0AB39V4J0_9FUSO</name>
<dbReference type="KEGG" id="lala:AB8B28_11435"/>
<keyword evidence="6" id="KW-0472">Membrane</keyword>
<dbReference type="PANTHER" id="PTHR30563:SF0">
    <property type="entry name" value="DNA RECOMBINATION PROTEIN RMUC"/>
    <property type="match status" value="1"/>
</dbReference>